<feature type="compositionally biased region" description="Pro residues" evidence="2">
    <location>
        <begin position="595"/>
        <end position="605"/>
    </location>
</feature>
<evidence type="ECO:0000256" key="1">
    <source>
        <dbReference type="PROSITE-ProRule" id="PRU00042"/>
    </source>
</evidence>
<dbReference type="PANTHER" id="PTHR46664">
    <property type="entry name" value="ATM INTERACTOR"/>
    <property type="match status" value="1"/>
</dbReference>
<dbReference type="Gene3D" id="3.30.160.60">
    <property type="entry name" value="Classic Zinc Finger"/>
    <property type="match status" value="1"/>
</dbReference>
<accession>A0A8J5JRD8</accession>
<name>A0A8J5JRD8_HOMAM</name>
<dbReference type="InterPro" id="IPR055303">
    <property type="entry name" value="ATMIN"/>
</dbReference>
<gene>
    <name evidence="4" type="primary">ATMIN-L</name>
    <name evidence="4" type="ORF">Hamer_G001547</name>
</gene>
<sequence>MAASEVQHVTPDEESLSSISVNISCPQGCPRTFANSSALRLHLSQVHHLETGSNVAPIPGTIWYHCPVTSCVYHIDFGVNGRHFPKLKYLKQHYLKVHAARSHACDCGQAFSTAALLARHRRACGVKLLCCCGRSFSSVETLQTHARRSGHAVHHSTVQALRYHSIDDSGGGESSVVEIINTSSSASPSVQSTFGSVLPTICPAPSTFCSASSTFSQVTPLHLQQPTHLLAAIALSELAATAMKRLACVDVGVQTDAEVMRRSRRKSSSPAKCWESARNSTARTSGKRKRTAETQTRLTHRDSKRLQSASPVQLSGAAATVSTRINSTNNDNDTSFIDVSADECNDEGSFESLALQVDLPEFITTHLSNSGTQTSPRVASLSQSHLHNLTISLFDRACGDDEPGITPPSVTTITSTQTPEHLDPFTNTQLLIEDDEDLLGVVSDATVGTRRPPPLGQIRSSSIETQTDHDVLLSKNADTPDDSDEIILTTTETQTDPSSLLILNGNNAYQSPTSCHASGSCQVHDNDSLWCTSETQTYEDFSDIEQFMRSTIHTQTPDHSHSELFPELSFTHTQTQTSLDDPPALVTTHTQTPTSKPPPPGLSEV</sequence>
<evidence type="ECO:0000256" key="2">
    <source>
        <dbReference type="SAM" id="MobiDB-lite"/>
    </source>
</evidence>
<dbReference type="Pfam" id="PF00096">
    <property type="entry name" value="zf-C2H2"/>
    <property type="match status" value="1"/>
</dbReference>
<keyword evidence="1" id="KW-0862">Zinc</keyword>
<keyword evidence="1" id="KW-0479">Metal-binding</keyword>
<feature type="region of interest" description="Disordered" evidence="2">
    <location>
        <begin position="572"/>
        <end position="605"/>
    </location>
</feature>
<dbReference type="AlphaFoldDB" id="A0A8J5JRD8"/>
<dbReference type="GO" id="GO:0005634">
    <property type="term" value="C:nucleus"/>
    <property type="evidence" value="ECO:0007669"/>
    <property type="project" value="TreeGrafter"/>
</dbReference>
<dbReference type="SMART" id="SM00355">
    <property type="entry name" value="ZnF_C2H2"/>
    <property type="match status" value="3"/>
</dbReference>
<comment type="caution">
    <text evidence="4">The sequence shown here is derived from an EMBL/GenBank/DDBJ whole genome shotgun (WGS) entry which is preliminary data.</text>
</comment>
<keyword evidence="5" id="KW-1185">Reference proteome</keyword>
<protein>
    <submittedName>
        <fullName evidence="4">ATM interactor-like</fullName>
    </submittedName>
</protein>
<organism evidence="4 5">
    <name type="scientific">Homarus americanus</name>
    <name type="common">American lobster</name>
    <dbReference type="NCBI Taxonomy" id="6706"/>
    <lineage>
        <taxon>Eukaryota</taxon>
        <taxon>Metazoa</taxon>
        <taxon>Ecdysozoa</taxon>
        <taxon>Arthropoda</taxon>
        <taxon>Crustacea</taxon>
        <taxon>Multicrustacea</taxon>
        <taxon>Malacostraca</taxon>
        <taxon>Eumalacostraca</taxon>
        <taxon>Eucarida</taxon>
        <taxon>Decapoda</taxon>
        <taxon>Pleocyemata</taxon>
        <taxon>Astacidea</taxon>
        <taxon>Nephropoidea</taxon>
        <taxon>Nephropidae</taxon>
        <taxon>Homarus</taxon>
    </lineage>
</organism>
<dbReference type="Proteomes" id="UP000747542">
    <property type="component" value="Unassembled WGS sequence"/>
</dbReference>
<feature type="domain" description="C2H2-type" evidence="3">
    <location>
        <begin position="23"/>
        <end position="52"/>
    </location>
</feature>
<dbReference type="PROSITE" id="PS50157">
    <property type="entry name" value="ZINC_FINGER_C2H2_2"/>
    <property type="match status" value="1"/>
</dbReference>
<dbReference type="GO" id="GO:0045944">
    <property type="term" value="P:positive regulation of transcription by RNA polymerase II"/>
    <property type="evidence" value="ECO:0007669"/>
    <property type="project" value="InterPro"/>
</dbReference>
<dbReference type="GO" id="GO:0000981">
    <property type="term" value="F:DNA-binding transcription factor activity, RNA polymerase II-specific"/>
    <property type="evidence" value="ECO:0007669"/>
    <property type="project" value="TreeGrafter"/>
</dbReference>
<dbReference type="InterPro" id="IPR013087">
    <property type="entry name" value="Znf_C2H2_type"/>
</dbReference>
<dbReference type="GO" id="GO:0000976">
    <property type="term" value="F:transcription cis-regulatory region binding"/>
    <property type="evidence" value="ECO:0007669"/>
    <property type="project" value="InterPro"/>
</dbReference>
<evidence type="ECO:0000259" key="3">
    <source>
        <dbReference type="PROSITE" id="PS50157"/>
    </source>
</evidence>
<dbReference type="EMBL" id="JAHLQT010031306">
    <property type="protein sequence ID" value="KAG7160330.1"/>
    <property type="molecule type" value="Genomic_DNA"/>
</dbReference>
<dbReference type="GO" id="GO:0008270">
    <property type="term" value="F:zinc ion binding"/>
    <property type="evidence" value="ECO:0007669"/>
    <property type="project" value="UniProtKB-KW"/>
</dbReference>
<reference evidence="4" key="1">
    <citation type="journal article" date="2021" name="Sci. Adv.">
        <title>The American lobster genome reveals insights on longevity, neural, and immune adaptations.</title>
        <authorList>
            <person name="Polinski J.M."/>
            <person name="Zimin A.V."/>
            <person name="Clark K.F."/>
            <person name="Kohn A.B."/>
            <person name="Sadowski N."/>
            <person name="Timp W."/>
            <person name="Ptitsyn A."/>
            <person name="Khanna P."/>
            <person name="Romanova D.Y."/>
            <person name="Williams P."/>
            <person name="Greenwood S.J."/>
            <person name="Moroz L.L."/>
            <person name="Walt D.R."/>
            <person name="Bodnar A.G."/>
        </authorList>
    </citation>
    <scope>NUCLEOTIDE SEQUENCE</scope>
    <source>
        <strain evidence="4">GMGI-L3</strain>
    </source>
</reference>
<feature type="region of interest" description="Disordered" evidence="2">
    <location>
        <begin position="260"/>
        <end position="315"/>
    </location>
</feature>
<evidence type="ECO:0000313" key="4">
    <source>
        <dbReference type="EMBL" id="KAG7160330.1"/>
    </source>
</evidence>
<evidence type="ECO:0000313" key="5">
    <source>
        <dbReference type="Proteomes" id="UP000747542"/>
    </source>
</evidence>
<dbReference type="PANTHER" id="PTHR46664:SF1">
    <property type="entry name" value="ATM INTERACTOR"/>
    <property type="match status" value="1"/>
</dbReference>
<proteinExistence type="predicted"/>
<keyword evidence="1" id="KW-0863">Zinc-finger</keyword>
<dbReference type="PROSITE" id="PS00028">
    <property type="entry name" value="ZINC_FINGER_C2H2_1"/>
    <property type="match status" value="1"/>
</dbReference>